<feature type="transmembrane region" description="Helical" evidence="1">
    <location>
        <begin position="32"/>
        <end position="53"/>
    </location>
</feature>
<keyword evidence="3" id="KW-1185">Reference proteome</keyword>
<dbReference type="AlphaFoldDB" id="A0A6B0GQZ2"/>
<feature type="transmembrane region" description="Helical" evidence="1">
    <location>
        <begin position="9"/>
        <end position="26"/>
    </location>
</feature>
<comment type="caution">
    <text evidence="2">The sequence shown here is derived from an EMBL/GenBank/DDBJ whole genome shotgun (WGS) entry which is preliminary data.</text>
</comment>
<evidence type="ECO:0000256" key="1">
    <source>
        <dbReference type="SAM" id="Phobius"/>
    </source>
</evidence>
<keyword evidence="1" id="KW-0812">Transmembrane</keyword>
<dbReference type="Proteomes" id="UP000451471">
    <property type="component" value="Unassembled WGS sequence"/>
</dbReference>
<keyword evidence="1" id="KW-1133">Transmembrane helix</keyword>
<keyword evidence="1" id="KW-0472">Membrane</keyword>
<gene>
    <name evidence="2" type="ORF">GQS65_18760</name>
</gene>
<organism evidence="2 3">
    <name type="scientific">Halomarina oriensis</name>
    <dbReference type="NCBI Taxonomy" id="671145"/>
    <lineage>
        <taxon>Archaea</taxon>
        <taxon>Methanobacteriati</taxon>
        <taxon>Methanobacteriota</taxon>
        <taxon>Stenosarchaea group</taxon>
        <taxon>Halobacteria</taxon>
        <taxon>Halobacteriales</taxon>
        <taxon>Natronomonadaceae</taxon>
        <taxon>Halomarina</taxon>
    </lineage>
</organism>
<evidence type="ECO:0000313" key="3">
    <source>
        <dbReference type="Proteomes" id="UP000451471"/>
    </source>
</evidence>
<name>A0A6B0GQZ2_9EURY</name>
<sequence>MTTDLLRQLVFGGGIVLVAVVGYALVYGLLLAITILVVWLVLSMAGVVPFPVVL</sequence>
<proteinExistence type="predicted"/>
<evidence type="ECO:0000313" key="2">
    <source>
        <dbReference type="EMBL" id="MWG36501.1"/>
    </source>
</evidence>
<reference evidence="2 3" key="1">
    <citation type="submission" date="2019-12" db="EMBL/GenBank/DDBJ databases">
        <title>Halocatena pleomorpha gen. nov. sp. nov., an extremely halophilic archaeon of family Halobacteriaceae isolated from saltpan soil.</title>
        <authorList>
            <person name="Pal Y."/>
            <person name="Verma A."/>
            <person name="Krishnamurthi S."/>
            <person name="Kumar P."/>
        </authorList>
    </citation>
    <scope>NUCLEOTIDE SEQUENCE [LARGE SCALE GENOMIC DNA]</scope>
    <source>
        <strain evidence="2 3">JCM 16495</strain>
    </source>
</reference>
<dbReference type="RefSeq" id="WP_158206155.1">
    <property type="nucleotide sequence ID" value="NZ_WSZK01000036.1"/>
</dbReference>
<accession>A0A6B0GQZ2</accession>
<dbReference type="EMBL" id="WSZK01000036">
    <property type="protein sequence ID" value="MWG36501.1"/>
    <property type="molecule type" value="Genomic_DNA"/>
</dbReference>
<protein>
    <submittedName>
        <fullName evidence="2">Uncharacterized protein</fullName>
    </submittedName>
</protein>